<dbReference type="eggNOG" id="ENOG503236H">
    <property type="taxonomic scope" value="Bacteria"/>
</dbReference>
<organism evidence="2 3">
    <name type="scientific">Bartonella rattimassiliensis 15908</name>
    <dbReference type="NCBI Taxonomy" id="1094556"/>
    <lineage>
        <taxon>Bacteria</taxon>
        <taxon>Pseudomonadati</taxon>
        <taxon>Pseudomonadota</taxon>
        <taxon>Alphaproteobacteria</taxon>
        <taxon>Hyphomicrobiales</taxon>
        <taxon>Bartonellaceae</taxon>
        <taxon>Bartonella</taxon>
    </lineage>
</organism>
<dbReference type="PATRIC" id="fig|1094556.3.peg.1405"/>
<reference evidence="2 3" key="1">
    <citation type="submission" date="2012-03" db="EMBL/GenBank/DDBJ databases">
        <title>The Genome Sequence of Bartonella rattimassiliensis 15908.</title>
        <authorList>
            <consortium name="The Broad Institute Genome Sequencing Platform"/>
            <consortium name="The Broad Institute Genome Sequencing Center for Infectious Disease"/>
            <person name="Feldgarden M."/>
            <person name="Kirby J."/>
            <person name="Kosoy M."/>
            <person name="Birtles R."/>
            <person name="Probert W.S."/>
            <person name="Chiaraviglio L."/>
            <person name="Young S.K."/>
            <person name="Zeng Q."/>
            <person name="Gargeya S."/>
            <person name="Fitzgerald M."/>
            <person name="Haas B."/>
            <person name="Abouelleil A."/>
            <person name="Alvarado L."/>
            <person name="Arachchi H.M."/>
            <person name="Berlin A."/>
            <person name="Chapman S.B."/>
            <person name="Gearin G."/>
            <person name="Goldberg J."/>
            <person name="Griggs A."/>
            <person name="Gujja S."/>
            <person name="Hansen M."/>
            <person name="Heiman D."/>
            <person name="Howarth C."/>
            <person name="Larimer J."/>
            <person name="Lui A."/>
            <person name="MacDonald P.J.P."/>
            <person name="McCowen C."/>
            <person name="Montmayeur A."/>
            <person name="Murphy C."/>
            <person name="Neiman D."/>
            <person name="Pearson M."/>
            <person name="Priest M."/>
            <person name="Roberts A."/>
            <person name="Saif S."/>
            <person name="Shea T."/>
            <person name="Sisk P."/>
            <person name="Stolte C."/>
            <person name="Sykes S."/>
            <person name="Wortman J."/>
            <person name="Nusbaum C."/>
            <person name="Birren B."/>
        </authorList>
    </citation>
    <scope>NUCLEOTIDE SEQUENCE [LARGE SCALE GENOMIC DNA]</scope>
    <source>
        <strain evidence="2 3">15908</strain>
    </source>
</reference>
<keyword evidence="1" id="KW-0472">Membrane</keyword>
<dbReference type="Proteomes" id="UP000001077">
    <property type="component" value="Unassembled WGS sequence"/>
</dbReference>
<evidence type="ECO:0000256" key="1">
    <source>
        <dbReference type="SAM" id="Phobius"/>
    </source>
</evidence>
<dbReference type="RefSeq" id="WP_007347521.1">
    <property type="nucleotide sequence ID" value="NZ_CALY02000059.1"/>
</dbReference>
<proteinExistence type="predicted"/>
<keyword evidence="1" id="KW-0812">Transmembrane</keyword>
<name>J1JK23_9HYPH</name>
<evidence type="ECO:0000313" key="2">
    <source>
        <dbReference type="EMBL" id="EJF85002.1"/>
    </source>
</evidence>
<dbReference type="AlphaFoldDB" id="J1JK23"/>
<accession>J1JK23</accession>
<protein>
    <submittedName>
        <fullName evidence="2">Uncharacterized protein</fullName>
    </submittedName>
</protein>
<dbReference type="STRING" id="1094556.MCY_01385"/>
<keyword evidence="1" id="KW-1133">Transmembrane helix</keyword>
<feature type="transmembrane region" description="Helical" evidence="1">
    <location>
        <begin position="12"/>
        <end position="35"/>
    </location>
</feature>
<dbReference type="OrthoDB" id="7926308at2"/>
<sequence length="136" mass="16174">MLFLHLYCKKENFFPLTTWIFLSSLSVFLTSNLGARAYLIKQSHTNTIIKTNRFDFQSYRFNLQNQRYQLSVPVTDSRKLITLYTESIFMKALQQILTLGLFLINIPVIDTQFHNFQTQYFSNKRAPPNERIFLFT</sequence>
<evidence type="ECO:0000313" key="3">
    <source>
        <dbReference type="Proteomes" id="UP000001077"/>
    </source>
</evidence>
<dbReference type="EMBL" id="AILY01000029">
    <property type="protein sequence ID" value="EJF85002.1"/>
    <property type="molecule type" value="Genomic_DNA"/>
</dbReference>
<keyword evidence="3" id="KW-1185">Reference proteome</keyword>
<gene>
    <name evidence="2" type="ORF">MCY_01385</name>
</gene>
<dbReference type="HOGENOM" id="CLU_161847_0_0_5"/>
<comment type="caution">
    <text evidence="2">The sequence shown here is derived from an EMBL/GenBank/DDBJ whole genome shotgun (WGS) entry which is preliminary data.</text>
</comment>